<evidence type="ECO:0000313" key="1">
    <source>
        <dbReference type="EMBL" id="MDQ0361587.1"/>
    </source>
</evidence>
<dbReference type="EMBL" id="JAUSUR010000004">
    <property type="protein sequence ID" value="MDQ0361587.1"/>
    <property type="molecule type" value="Genomic_DNA"/>
</dbReference>
<proteinExistence type="predicted"/>
<comment type="caution">
    <text evidence="1">The sequence shown here is derived from an EMBL/GenBank/DDBJ whole genome shotgun (WGS) entry which is preliminary data.</text>
</comment>
<evidence type="ECO:0000313" key="2">
    <source>
        <dbReference type="Proteomes" id="UP001230220"/>
    </source>
</evidence>
<reference evidence="1 2" key="1">
    <citation type="submission" date="2023-07" db="EMBL/GenBank/DDBJ databases">
        <title>Genomic Encyclopedia of Type Strains, Phase IV (KMG-IV): sequencing the most valuable type-strain genomes for metagenomic binning, comparative biology and taxonomic classification.</title>
        <authorList>
            <person name="Goeker M."/>
        </authorList>
    </citation>
    <scope>NUCLEOTIDE SEQUENCE [LARGE SCALE GENOMIC DNA]</scope>
    <source>
        <strain evidence="1 2">DSM 16784</strain>
    </source>
</reference>
<organism evidence="1 2">
    <name type="scientific">Breznakia pachnodae</name>
    <dbReference type="NCBI Taxonomy" id="265178"/>
    <lineage>
        <taxon>Bacteria</taxon>
        <taxon>Bacillati</taxon>
        <taxon>Bacillota</taxon>
        <taxon>Erysipelotrichia</taxon>
        <taxon>Erysipelotrichales</taxon>
        <taxon>Erysipelotrichaceae</taxon>
        <taxon>Breznakia</taxon>
    </lineage>
</organism>
<keyword evidence="2" id="KW-1185">Reference proteome</keyword>
<gene>
    <name evidence="1" type="ORF">J2S15_002337</name>
</gene>
<dbReference type="Proteomes" id="UP001230220">
    <property type="component" value="Unassembled WGS sequence"/>
</dbReference>
<sequence>MSFGTCYENVFDTIEKVAAQHKIELNVVEKNGIIYGSDTEGNRWRNKGLFKFIDSFVIDTSLISLKQLEQIHEYSKEIMSKPILTEVLDRYYRLKSIADSLVLDVIENNQFTNKTYPFDDLTDMNVHEEDLYELSLILEEDEDNVEMADIDSYPDGLFLEIIPDRISQLDKLCFHQDDYKEYLEYQDLVSQLEDKIDYSYDMDLKQLTITWINHVTTIGNVLNEEQAKKMYKDKLFDMIDEFLNPEKEFGEINKEDIQNEL</sequence>
<accession>A0ABU0E3W9</accession>
<name>A0ABU0E3W9_9FIRM</name>
<dbReference type="RefSeq" id="WP_307408447.1">
    <property type="nucleotide sequence ID" value="NZ_JAUSUR010000004.1"/>
</dbReference>
<protein>
    <submittedName>
        <fullName evidence="1">Uncharacterized protein</fullName>
    </submittedName>
</protein>